<keyword evidence="5" id="KW-1185">Reference proteome</keyword>
<proteinExistence type="predicted"/>
<comment type="caution">
    <text evidence="4">The sequence shown here is derived from an EMBL/GenBank/DDBJ whole genome shotgun (WGS) entry which is preliminary data.</text>
</comment>
<dbReference type="Proteomes" id="UP000518752">
    <property type="component" value="Unassembled WGS sequence"/>
</dbReference>
<evidence type="ECO:0000256" key="2">
    <source>
        <dbReference type="SAM" id="Phobius"/>
    </source>
</evidence>
<evidence type="ECO:0000313" key="5">
    <source>
        <dbReference type="Proteomes" id="UP000518752"/>
    </source>
</evidence>
<dbReference type="PANTHER" id="PTHR40465">
    <property type="entry name" value="CHROMOSOME 1, WHOLE GENOME SHOTGUN SEQUENCE"/>
    <property type="match status" value="1"/>
</dbReference>
<feature type="transmembrane region" description="Helical" evidence="2">
    <location>
        <begin position="648"/>
        <end position="668"/>
    </location>
</feature>
<dbReference type="EMBL" id="JAACJN010000284">
    <property type="protein sequence ID" value="KAF5351478.1"/>
    <property type="molecule type" value="Genomic_DNA"/>
</dbReference>
<dbReference type="Pfam" id="PF20152">
    <property type="entry name" value="DUF6534"/>
    <property type="match status" value="1"/>
</dbReference>
<dbReference type="AlphaFoldDB" id="A0A8H5FWL7"/>
<gene>
    <name evidence="4" type="ORF">D9757_012879</name>
</gene>
<feature type="transmembrane region" description="Helical" evidence="2">
    <location>
        <begin position="603"/>
        <end position="628"/>
    </location>
</feature>
<keyword evidence="2" id="KW-0812">Transmembrane</keyword>
<evidence type="ECO:0000313" key="4">
    <source>
        <dbReference type="EMBL" id="KAF5351478.1"/>
    </source>
</evidence>
<dbReference type="PANTHER" id="PTHR40465:SF1">
    <property type="entry name" value="DUF6534 DOMAIN-CONTAINING PROTEIN"/>
    <property type="match status" value="1"/>
</dbReference>
<feature type="region of interest" description="Disordered" evidence="1">
    <location>
        <begin position="327"/>
        <end position="377"/>
    </location>
</feature>
<feature type="transmembrane region" description="Helical" evidence="2">
    <location>
        <begin position="688"/>
        <end position="709"/>
    </location>
</feature>
<dbReference type="OrthoDB" id="2122982at2759"/>
<sequence>MNSTMFSRVDLLLRSLQPLESYIGNKMKQSINAFSTPEEARLQINLEGVDYDIDSPETVAIVTGPGRIERFVLPLLYLLLKRHLKVFYLAQTHIIDEEEFRDMTISLKNVFEILDARIKNLSTVLEQAIHDVAGRLSTFAFGLIRLTYIDPTRRPKDSSLRPWNEEGKEEGKGAVVGSEKMSLEAISKIPVSILKYGNKDTLESSIYQHSSTLFHVHDRQPRPPRHRISGYWAGHLWTKNLDELYSDEGLMQVSIIEVNQEGGIAGSAETYHGLMTVSGNISSNGTLCLKFVYEDGTTIECNGQFNIRAHTLSGGFFFTKSDDEDEGGDRNLLGYGSDDSDDDKIREGSDSSDEESSDGSNNGQGTTDAERSKPRNQIGTFIFNRTPAAAWRFHTPFGGTSKSARERWAFAIAAVLDEVKRTNFSMGFIRERNAERKRFLDLLVRRETHHKFNLSPTNCLSNAEGRELRLLTAKIHPADARFYYSLVKSQIEASSVRHLGCLCNNCGRGIIQTKFLCVACINADHSETLDFADEKSDKTKLLDMEISCCCCGTEVNLPCWLSGQNCFGLVAAAATYRSDYELASYPVQVFYAHRMTVFGKSSYVTRIIGIIVVVLGLFTFITAIIAGVTIVQNQSGNGFLNSLIFEQMWLASSSACDVIITTTMIYLLKKSNSEVKETRMILSRMVRILVESGFITVILFIADFCLFVAFPSKIYHIAICNGLVNAHGITLLIILNSRSRLIGSTTAYNPKSNWDVVQNSLHFATFPSSGEGQTRGEVQTHDSESDSFNCLESSGMHDSSTRSAGTFNAEVVV</sequence>
<reference evidence="4 5" key="1">
    <citation type="journal article" date="2020" name="ISME J.">
        <title>Uncovering the hidden diversity of litter-decomposition mechanisms in mushroom-forming fungi.</title>
        <authorList>
            <person name="Floudas D."/>
            <person name="Bentzer J."/>
            <person name="Ahren D."/>
            <person name="Johansson T."/>
            <person name="Persson P."/>
            <person name="Tunlid A."/>
        </authorList>
    </citation>
    <scope>NUCLEOTIDE SEQUENCE [LARGE SCALE GENOMIC DNA]</scope>
    <source>
        <strain evidence="4 5">CBS 406.79</strain>
    </source>
</reference>
<organism evidence="4 5">
    <name type="scientific">Collybiopsis confluens</name>
    <dbReference type="NCBI Taxonomy" id="2823264"/>
    <lineage>
        <taxon>Eukaryota</taxon>
        <taxon>Fungi</taxon>
        <taxon>Dikarya</taxon>
        <taxon>Basidiomycota</taxon>
        <taxon>Agaricomycotina</taxon>
        <taxon>Agaricomycetes</taxon>
        <taxon>Agaricomycetidae</taxon>
        <taxon>Agaricales</taxon>
        <taxon>Marasmiineae</taxon>
        <taxon>Omphalotaceae</taxon>
        <taxon>Collybiopsis</taxon>
    </lineage>
</organism>
<name>A0A8H5FWL7_9AGAR</name>
<feature type="transmembrane region" description="Helical" evidence="2">
    <location>
        <begin position="715"/>
        <end position="735"/>
    </location>
</feature>
<keyword evidence="2" id="KW-0472">Membrane</keyword>
<feature type="domain" description="DUF6534" evidence="3">
    <location>
        <begin position="653"/>
        <end position="739"/>
    </location>
</feature>
<evidence type="ECO:0000256" key="1">
    <source>
        <dbReference type="SAM" id="MobiDB-lite"/>
    </source>
</evidence>
<evidence type="ECO:0000259" key="3">
    <source>
        <dbReference type="Pfam" id="PF20152"/>
    </source>
</evidence>
<dbReference type="InterPro" id="IPR045339">
    <property type="entry name" value="DUF6534"/>
</dbReference>
<protein>
    <recommendedName>
        <fullName evidence="3">DUF6534 domain-containing protein</fullName>
    </recommendedName>
</protein>
<keyword evidence="2" id="KW-1133">Transmembrane helix</keyword>
<accession>A0A8H5FWL7</accession>